<sequence>MKIAIIGGSGFVGLAAAEALGARGHDVALLDLAAPPAEFRSHPALHRTHFVQADICDGATLAEVFAAERPEALLHVAALTSNEAMERHAATRIVAVNVGGTATTLEVAANAGCRRIVTLSSIAVYGSRRTDFGAAETLDETAPLRPDTLYGITKRAGEEVATRLAELHDLDLTILRLGPIFGPWERPGEARPDLSPHAQILTQPAPRLVNEMRADWLYSRDAGEAIAAVIETAGLGKKTFNLGAGSLSTPLEWAAAVGIAIPEVAPDAPTVTSRIPPSRPPLAVERLREAVGHAGTRPIAEAAADHMAWLKSLDMTTTRASG</sequence>
<organism evidence="4 5">
    <name type="scientific">Jiella pelagia</name>
    <dbReference type="NCBI Taxonomy" id="2986949"/>
    <lineage>
        <taxon>Bacteria</taxon>
        <taxon>Pseudomonadati</taxon>
        <taxon>Pseudomonadota</taxon>
        <taxon>Alphaproteobacteria</taxon>
        <taxon>Hyphomicrobiales</taxon>
        <taxon>Aurantimonadaceae</taxon>
        <taxon>Jiella</taxon>
    </lineage>
</organism>
<dbReference type="Gene3D" id="3.40.50.720">
    <property type="entry name" value="NAD(P)-binding Rossmann-like Domain"/>
    <property type="match status" value="1"/>
</dbReference>
<evidence type="ECO:0000256" key="2">
    <source>
        <dbReference type="ARBA" id="ARBA00023277"/>
    </source>
</evidence>
<dbReference type="Pfam" id="PF01370">
    <property type="entry name" value="Epimerase"/>
    <property type="match status" value="1"/>
</dbReference>
<keyword evidence="2" id="KW-0119">Carbohydrate metabolism</keyword>
<dbReference type="SUPFAM" id="SSF51735">
    <property type="entry name" value="NAD(P)-binding Rossmann-fold domains"/>
    <property type="match status" value="1"/>
</dbReference>
<name>A0ABY7BWP2_9HYPH</name>
<keyword evidence="5" id="KW-1185">Reference proteome</keyword>
<dbReference type="PANTHER" id="PTHR43103:SF3">
    <property type="entry name" value="ADP-L-GLYCERO-D-MANNO-HEPTOSE-6-EPIMERASE"/>
    <property type="match status" value="1"/>
</dbReference>
<dbReference type="EMBL" id="CP114029">
    <property type="protein sequence ID" value="WAP67802.1"/>
    <property type="molecule type" value="Genomic_DNA"/>
</dbReference>
<dbReference type="InterPro" id="IPR036291">
    <property type="entry name" value="NAD(P)-bd_dom_sf"/>
</dbReference>
<gene>
    <name evidence="4" type="ORF">OH818_20390</name>
</gene>
<evidence type="ECO:0000259" key="3">
    <source>
        <dbReference type="Pfam" id="PF01370"/>
    </source>
</evidence>
<dbReference type="PANTHER" id="PTHR43103">
    <property type="entry name" value="NUCLEOSIDE-DIPHOSPHATE-SUGAR EPIMERASE"/>
    <property type="match status" value="1"/>
</dbReference>
<protein>
    <submittedName>
        <fullName evidence="4">NAD(P)-dependent oxidoreductase</fullName>
    </submittedName>
</protein>
<evidence type="ECO:0000256" key="1">
    <source>
        <dbReference type="ARBA" id="ARBA00022857"/>
    </source>
</evidence>
<reference evidence="4" key="1">
    <citation type="submission" date="2022-12" db="EMBL/GenBank/DDBJ databases">
        <title>Jiella pelagia sp. nov., isolated from phosphonate enriched culture of Northwest Pacific surface seawater.</title>
        <authorList>
            <person name="Shin D.Y."/>
            <person name="Hwang C.Y."/>
        </authorList>
    </citation>
    <scope>NUCLEOTIDE SEQUENCE</scope>
    <source>
        <strain evidence="4">HL-NP1</strain>
    </source>
</reference>
<evidence type="ECO:0000313" key="5">
    <source>
        <dbReference type="Proteomes" id="UP001164020"/>
    </source>
</evidence>
<dbReference type="Proteomes" id="UP001164020">
    <property type="component" value="Chromosome"/>
</dbReference>
<dbReference type="RefSeq" id="WP_268880274.1">
    <property type="nucleotide sequence ID" value="NZ_CP114029.1"/>
</dbReference>
<keyword evidence="1" id="KW-0521">NADP</keyword>
<feature type="domain" description="NAD-dependent epimerase/dehydratase" evidence="3">
    <location>
        <begin position="3"/>
        <end position="243"/>
    </location>
</feature>
<accession>A0ABY7BWP2</accession>
<proteinExistence type="predicted"/>
<dbReference type="InterPro" id="IPR001509">
    <property type="entry name" value="Epimerase_deHydtase"/>
</dbReference>
<dbReference type="CDD" id="cd08946">
    <property type="entry name" value="SDR_e"/>
    <property type="match status" value="1"/>
</dbReference>
<evidence type="ECO:0000313" key="4">
    <source>
        <dbReference type="EMBL" id="WAP67802.1"/>
    </source>
</evidence>